<evidence type="ECO:0000313" key="2">
    <source>
        <dbReference type="Proteomes" id="UP000199513"/>
    </source>
</evidence>
<protein>
    <recommendedName>
        <fullName evidence="3">Outer membrane protein beta-barrel domain-containing protein</fullName>
    </recommendedName>
</protein>
<organism evidence="1 2">
    <name type="scientific">Thermoflexibacter ruber</name>
    <dbReference type="NCBI Taxonomy" id="1003"/>
    <lineage>
        <taxon>Bacteria</taxon>
        <taxon>Pseudomonadati</taxon>
        <taxon>Bacteroidota</taxon>
        <taxon>Cytophagia</taxon>
        <taxon>Cytophagales</taxon>
        <taxon>Thermoflexibacteraceae</taxon>
        <taxon>Thermoflexibacter</taxon>
    </lineage>
</organism>
<dbReference type="EMBL" id="FONY01000010">
    <property type="protein sequence ID" value="SFE91922.1"/>
    <property type="molecule type" value="Genomic_DNA"/>
</dbReference>
<accession>A0A1I2EG49</accession>
<evidence type="ECO:0000313" key="1">
    <source>
        <dbReference type="EMBL" id="SFE91922.1"/>
    </source>
</evidence>
<proteinExistence type="predicted"/>
<reference evidence="1 2" key="1">
    <citation type="submission" date="2016-10" db="EMBL/GenBank/DDBJ databases">
        <authorList>
            <person name="de Groot N.N."/>
        </authorList>
    </citation>
    <scope>NUCLEOTIDE SEQUENCE [LARGE SCALE GENOMIC DNA]</scope>
    <source>
        <strain>GEY</strain>
        <strain evidence="2">DSM 9560</strain>
    </source>
</reference>
<name>A0A1I2EG49_9BACT</name>
<dbReference type="AlphaFoldDB" id="A0A1I2EG49"/>
<dbReference type="Proteomes" id="UP000199513">
    <property type="component" value="Unassembled WGS sequence"/>
</dbReference>
<keyword evidence="2" id="KW-1185">Reference proteome</keyword>
<dbReference type="OrthoDB" id="1121518at2"/>
<gene>
    <name evidence="1" type="ORF">SAMN04488541_10108</name>
</gene>
<dbReference type="STRING" id="1003.SAMN04488541_10108"/>
<dbReference type="RefSeq" id="WP_091542373.1">
    <property type="nucleotide sequence ID" value="NZ_FONY01000010.1"/>
</dbReference>
<sequence>MKYILLVIGLVFIFSMQARCQHQYADVIYLKNGKVVKGKIKKIENQIIEFETLNHTALSLVINEIEQIRNERVEGVESPKSAESTCTGFVRFVELAHTVGTGNIMTRFGGLRNTMQGQEINFSYNYALSPSLYIGLGTGYSKQGNLQLIPIFLDLRTDFAKGKWRPFFNFRSGHSFGWSENRQGTDNAGFMVQGNVGIRLMLNHSKSAYFSIGLKSQQIQVNYFIIRNNGSPVPFSERLGHQFIGFHGGFSF</sequence>
<evidence type="ECO:0008006" key="3">
    <source>
        <dbReference type="Google" id="ProtNLM"/>
    </source>
</evidence>